<sequence>MTGFKSLNCILCNGPFVSVAKQARSSRDLQYGLAMCSECFENILRTTCFTASNVFRRFVELVHIRAIVDTTHSHCWKRRRVNYP</sequence>
<name>A0AAF3EDB7_9BILA</name>
<protein>
    <submittedName>
        <fullName evidence="2">Uncharacterized protein</fullName>
    </submittedName>
</protein>
<dbReference type="Proteomes" id="UP000887575">
    <property type="component" value="Unassembled WGS sequence"/>
</dbReference>
<proteinExistence type="predicted"/>
<organism evidence="1 2">
    <name type="scientific">Mesorhabditis belari</name>
    <dbReference type="NCBI Taxonomy" id="2138241"/>
    <lineage>
        <taxon>Eukaryota</taxon>
        <taxon>Metazoa</taxon>
        <taxon>Ecdysozoa</taxon>
        <taxon>Nematoda</taxon>
        <taxon>Chromadorea</taxon>
        <taxon>Rhabditida</taxon>
        <taxon>Rhabditina</taxon>
        <taxon>Rhabditomorpha</taxon>
        <taxon>Rhabditoidea</taxon>
        <taxon>Rhabditidae</taxon>
        <taxon>Mesorhabditinae</taxon>
        <taxon>Mesorhabditis</taxon>
    </lineage>
</organism>
<dbReference type="AlphaFoldDB" id="A0AAF3EDB7"/>
<keyword evidence="1" id="KW-1185">Reference proteome</keyword>
<evidence type="ECO:0000313" key="2">
    <source>
        <dbReference type="WBParaSite" id="MBELARI_LOCUS1197"/>
    </source>
</evidence>
<reference evidence="2" key="1">
    <citation type="submission" date="2024-02" db="UniProtKB">
        <authorList>
            <consortium name="WormBaseParasite"/>
        </authorList>
    </citation>
    <scope>IDENTIFICATION</scope>
</reference>
<dbReference type="WBParaSite" id="MBELARI_LOCUS1197">
    <property type="protein sequence ID" value="MBELARI_LOCUS1197"/>
    <property type="gene ID" value="MBELARI_LOCUS1197"/>
</dbReference>
<evidence type="ECO:0000313" key="1">
    <source>
        <dbReference type="Proteomes" id="UP000887575"/>
    </source>
</evidence>
<accession>A0AAF3EDB7</accession>